<sequence length="268" mass="29938">MEVEETSPSQPSSSCPTIIASEKSVLLSEQSLSLATNFGSDLSYEPPMPVVKTPKINVLTAELIAVLDRTNWGDFVAGGFCLGEVLSGRFCLGEISSRGDFRGEILSGRFFPGRFCRVTCIMYLKMEKQIYLIGYQITKFVGSKLPSLKEVMFLFFHYHCSQSLTIKKSALITIENVFDLSSEAGIPTCAKNSAVRILIRHHTVGKNLLKNKNQKLSSTQKKKVSIFCADIEKLFDIAHHKVMKLINENQKLFLQGQIDEVFSTLILQ</sequence>
<dbReference type="OrthoDB" id="8015004at2759"/>
<dbReference type="Proteomes" id="UP000786811">
    <property type="component" value="Unassembled WGS sequence"/>
</dbReference>
<comment type="caution">
    <text evidence="1">The sequence shown here is derived from an EMBL/GenBank/DDBJ whole genome shotgun (WGS) entry which is preliminary data.</text>
</comment>
<gene>
    <name evidence="1" type="ORF">HICCMSTLAB_LOCUS6632</name>
</gene>
<evidence type="ECO:0000313" key="1">
    <source>
        <dbReference type="EMBL" id="CAG5093161.1"/>
    </source>
</evidence>
<reference evidence="1" key="1">
    <citation type="submission" date="2021-04" db="EMBL/GenBank/DDBJ databases">
        <authorList>
            <person name="Chebbi M.A.C M."/>
        </authorList>
    </citation>
    <scope>NUCLEOTIDE SEQUENCE</scope>
</reference>
<dbReference type="AlphaFoldDB" id="A0A8J2HCE2"/>
<proteinExistence type="predicted"/>
<organism evidence="1 2">
    <name type="scientific">Cotesia congregata</name>
    <name type="common">Parasitoid wasp</name>
    <name type="synonym">Apanteles congregatus</name>
    <dbReference type="NCBI Taxonomy" id="51543"/>
    <lineage>
        <taxon>Eukaryota</taxon>
        <taxon>Metazoa</taxon>
        <taxon>Ecdysozoa</taxon>
        <taxon>Arthropoda</taxon>
        <taxon>Hexapoda</taxon>
        <taxon>Insecta</taxon>
        <taxon>Pterygota</taxon>
        <taxon>Neoptera</taxon>
        <taxon>Endopterygota</taxon>
        <taxon>Hymenoptera</taxon>
        <taxon>Apocrita</taxon>
        <taxon>Ichneumonoidea</taxon>
        <taxon>Braconidae</taxon>
        <taxon>Microgastrinae</taxon>
        <taxon>Cotesia</taxon>
    </lineage>
</organism>
<protein>
    <submittedName>
        <fullName evidence="1">Uncharacterized protein</fullName>
    </submittedName>
</protein>
<accession>A0A8J2HCE2</accession>
<keyword evidence="2" id="KW-1185">Reference proteome</keyword>
<dbReference type="EMBL" id="CAJNRD030001120">
    <property type="protein sequence ID" value="CAG5093161.1"/>
    <property type="molecule type" value="Genomic_DNA"/>
</dbReference>
<name>A0A8J2HCE2_COTCN</name>
<evidence type="ECO:0000313" key="2">
    <source>
        <dbReference type="Proteomes" id="UP000786811"/>
    </source>
</evidence>